<evidence type="ECO:0000256" key="1">
    <source>
        <dbReference type="SAM" id="MobiDB-lite"/>
    </source>
</evidence>
<comment type="caution">
    <text evidence="2">The sequence shown here is derived from an EMBL/GenBank/DDBJ whole genome shotgun (WGS) entry which is preliminary data.</text>
</comment>
<dbReference type="FunFam" id="3.10.20.370:FF:000001">
    <property type="entry name" value="Retrovirus-related Pol polyprotein from transposon 17.6-like protein"/>
    <property type="match status" value="1"/>
</dbReference>
<dbReference type="PANTHER" id="PTHR37984">
    <property type="entry name" value="PROTEIN CBG26694"/>
    <property type="match status" value="1"/>
</dbReference>
<dbReference type="Gene3D" id="3.30.70.270">
    <property type="match status" value="1"/>
</dbReference>
<gene>
    <name evidence="2" type="ORF">PACLA_8A019725</name>
</gene>
<dbReference type="PANTHER" id="PTHR37984:SF8">
    <property type="entry name" value="CCHC-TYPE DOMAIN-CONTAINING PROTEIN"/>
    <property type="match status" value="1"/>
</dbReference>
<dbReference type="PROSITE" id="PS50994">
    <property type="entry name" value="INTEGRASE"/>
    <property type="match status" value="1"/>
</dbReference>
<dbReference type="FunFam" id="3.30.70.270:FF:000026">
    <property type="entry name" value="Transposon Ty3-G Gag-Pol polyprotein"/>
    <property type="match status" value="1"/>
</dbReference>
<accession>A0A6S7KJ64</accession>
<organism evidence="2 3">
    <name type="scientific">Paramuricea clavata</name>
    <name type="common">Red gorgonian</name>
    <name type="synonym">Violescent sea-whip</name>
    <dbReference type="NCBI Taxonomy" id="317549"/>
    <lineage>
        <taxon>Eukaryota</taxon>
        <taxon>Metazoa</taxon>
        <taxon>Cnidaria</taxon>
        <taxon>Anthozoa</taxon>
        <taxon>Octocorallia</taxon>
        <taxon>Malacalcyonacea</taxon>
        <taxon>Plexauridae</taxon>
        <taxon>Paramuricea</taxon>
    </lineage>
</organism>
<dbReference type="AlphaFoldDB" id="A0A6S7KJ64"/>
<dbReference type="InterPro" id="IPR043128">
    <property type="entry name" value="Rev_trsase/Diguanyl_cyclase"/>
</dbReference>
<dbReference type="FunFam" id="1.10.340.70:FF:000003">
    <property type="entry name" value="Protein CBG25708"/>
    <property type="match status" value="1"/>
</dbReference>
<dbReference type="EMBL" id="CACRXK020034091">
    <property type="protein sequence ID" value="CAB4044148.1"/>
    <property type="molecule type" value="Genomic_DNA"/>
</dbReference>
<dbReference type="FunFam" id="3.30.420.10:FF:000063">
    <property type="entry name" value="Retrovirus-related Pol polyprotein from transposon 297-like Protein"/>
    <property type="match status" value="1"/>
</dbReference>
<dbReference type="Gene3D" id="3.30.420.10">
    <property type="entry name" value="Ribonuclease H-like superfamily/Ribonuclease H"/>
    <property type="match status" value="1"/>
</dbReference>
<dbReference type="OrthoDB" id="2286242at2759"/>
<dbReference type="Gene3D" id="1.10.340.70">
    <property type="match status" value="1"/>
</dbReference>
<dbReference type="InterPro" id="IPR041577">
    <property type="entry name" value="RT_RNaseH_2"/>
</dbReference>
<protein>
    <submittedName>
        <fullName evidence="2">Transposon Ty3-G Gag-Pol poly</fullName>
    </submittedName>
</protein>
<reference evidence="2" key="1">
    <citation type="submission" date="2020-04" db="EMBL/GenBank/DDBJ databases">
        <authorList>
            <person name="Alioto T."/>
            <person name="Alioto T."/>
            <person name="Gomez Garrido J."/>
        </authorList>
    </citation>
    <scope>NUCLEOTIDE SEQUENCE</scope>
    <source>
        <strain evidence="2">A484AB</strain>
    </source>
</reference>
<dbReference type="InterPro" id="IPR041588">
    <property type="entry name" value="Integrase_H2C2"/>
</dbReference>
<dbReference type="Proteomes" id="UP001152795">
    <property type="component" value="Unassembled WGS sequence"/>
</dbReference>
<dbReference type="SUPFAM" id="SSF53098">
    <property type="entry name" value="Ribonuclease H-like"/>
    <property type="match status" value="1"/>
</dbReference>
<dbReference type="GO" id="GO:0015074">
    <property type="term" value="P:DNA integration"/>
    <property type="evidence" value="ECO:0007669"/>
    <property type="project" value="InterPro"/>
</dbReference>
<dbReference type="InterPro" id="IPR001584">
    <property type="entry name" value="Integrase_cat-core"/>
</dbReference>
<dbReference type="CDD" id="cd09274">
    <property type="entry name" value="RNase_HI_RT_Ty3"/>
    <property type="match status" value="1"/>
</dbReference>
<dbReference type="InterPro" id="IPR043502">
    <property type="entry name" value="DNA/RNA_pol_sf"/>
</dbReference>
<dbReference type="Pfam" id="PF17921">
    <property type="entry name" value="Integrase_H2C2"/>
    <property type="match status" value="1"/>
</dbReference>
<dbReference type="InterPro" id="IPR012337">
    <property type="entry name" value="RNaseH-like_sf"/>
</dbReference>
<dbReference type="Gene3D" id="3.10.20.370">
    <property type="match status" value="1"/>
</dbReference>
<dbReference type="Pfam" id="PF17919">
    <property type="entry name" value="RT_RNaseH_2"/>
    <property type="match status" value="1"/>
</dbReference>
<feature type="region of interest" description="Disordered" evidence="1">
    <location>
        <begin position="511"/>
        <end position="554"/>
    </location>
</feature>
<evidence type="ECO:0000313" key="2">
    <source>
        <dbReference type="EMBL" id="CAB4044148.1"/>
    </source>
</evidence>
<dbReference type="Pfam" id="PF00665">
    <property type="entry name" value="rve"/>
    <property type="match status" value="1"/>
</dbReference>
<feature type="non-terminal residue" evidence="2">
    <location>
        <position position="554"/>
    </location>
</feature>
<feature type="compositionally biased region" description="Polar residues" evidence="1">
    <location>
        <begin position="527"/>
        <end position="546"/>
    </location>
</feature>
<proteinExistence type="predicted"/>
<feature type="compositionally biased region" description="Basic and acidic residues" evidence="1">
    <location>
        <begin position="514"/>
        <end position="526"/>
    </location>
</feature>
<sequence length="554" mass="64067">LKVDPGKVKAIMQMPRPTTPEEILRLNGMVNYLSRFLPNLSEVMKPLRDLTHKESAWCWLEIHEKAWNEVKHLIATTPVLAYYKPSESLEIQCDSSQTGLGVALMQNGHPIAYASRTLSEKETRYAQIEKEMLAIVYAVEKFNDYTFGRKVTIYSDHKPLESILRKPECPERASLEIQRETKSDESLQVLTTVIRQGWPEQKEDLPNVVAPYFNIRDEKSMQDGLVFRGERVVILQSMRSKMLGKVHNCHLRVNGCLNRARECLYWPGMFNDIKNHVSTCEACRKYERSQPKETLCSHEVPNRPWQRVEIDLFELERKHYLVTADYFSDFFELDHLKNISSVHVIRKIKSHFARHAIPEQVITDNGPQFVAHDFQIFTKEWDFEHVTCSPYHSQANGKAESAVKEAKKILRKSKKAKRARTLLPTTAKLLQPQSIDSGTTVEKLAERKRQQAKYYNRGAVELNPLGEDVVRIKPFRLGRKEWEKGVVRKRLDQRSYEIETPHGILRRNRVQLRKTKEASPDIEQRSAMDNSTPLDMGNSGQQTSPSKEFGSNKA</sequence>
<dbReference type="InterPro" id="IPR050951">
    <property type="entry name" value="Retrovirus_Pol_polyprotein"/>
</dbReference>
<dbReference type="SUPFAM" id="SSF56672">
    <property type="entry name" value="DNA/RNA polymerases"/>
    <property type="match status" value="1"/>
</dbReference>
<dbReference type="GO" id="GO:0003676">
    <property type="term" value="F:nucleic acid binding"/>
    <property type="evidence" value="ECO:0007669"/>
    <property type="project" value="InterPro"/>
</dbReference>
<name>A0A6S7KJ64_PARCT</name>
<keyword evidence="3" id="KW-1185">Reference proteome</keyword>
<dbReference type="InterPro" id="IPR036397">
    <property type="entry name" value="RNaseH_sf"/>
</dbReference>
<evidence type="ECO:0000313" key="3">
    <source>
        <dbReference type="Proteomes" id="UP001152795"/>
    </source>
</evidence>